<gene>
    <name evidence="3" type="ORF">UTRI_05760</name>
</gene>
<reference evidence="3 4" key="1">
    <citation type="submission" date="2018-03" db="EMBL/GenBank/DDBJ databases">
        <authorList>
            <person name="Guldener U."/>
        </authorList>
    </citation>
    <scope>NUCLEOTIDE SEQUENCE [LARGE SCALE GENOMIC DNA]</scope>
    <source>
        <strain evidence="3 4">NBRC100155</strain>
    </source>
</reference>
<feature type="compositionally biased region" description="Basic and acidic residues" evidence="1">
    <location>
        <begin position="153"/>
        <end position="173"/>
    </location>
</feature>
<evidence type="ECO:0000313" key="4">
    <source>
        <dbReference type="Proteomes" id="UP000324022"/>
    </source>
</evidence>
<feature type="region of interest" description="Disordered" evidence="1">
    <location>
        <begin position="290"/>
        <end position="378"/>
    </location>
</feature>
<feature type="compositionally biased region" description="Low complexity" evidence="1">
    <location>
        <begin position="233"/>
        <end position="242"/>
    </location>
</feature>
<feature type="compositionally biased region" description="Basic and acidic residues" evidence="1">
    <location>
        <begin position="324"/>
        <end position="334"/>
    </location>
</feature>
<feature type="compositionally biased region" description="Basic and acidic residues" evidence="1">
    <location>
        <begin position="457"/>
        <end position="476"/>
    </location>
</feature>
<feature type="region of interest" description="Disordered" evidence="1">
    <location>
        <begin position="448"/>
        <end position="501"/>
    </location>
</feature>
<proteinExistence type="predicted"/>
<organism evidence="3 4">
    <name type="scientific">Ustilago trichophora</name>
    <dbReference type="NCBI Taxonomy" id="86804"/>
    <lineage>
        <taxon>Eukaryota</taxon>
        <taxon>Fungi</taxon>
        <taxon>Dikarya</taxon>
        <taxon>Basidiomycota</taxon>
        <taxon>Ustilaginomycotina</taxon>
        <taxon>Ustilaginomycetes</taxon>
        <taxon>Ustilaginales</taxon>
        <taxon>Ustilaginaceae</taxon>
        <taxon>Ustilago</taxon>
    </lineage>
</organism>
<evidence type="ECO:0000313" key="3">
    <source>
        <dbReference type="EMBL" id="SPO30296.1"/>
    </source>
</evidence>
<dbReference type="OrthoDB" id="10316156at2759"/>
<keyword evidence="2" id="KW-1133">Transmembrane helix</keyword>
<evidence type="ECO:0000256" key="1">
    <source>
        <dbReference type="SAM" id="MobiDB-lite"/>
    </source>
</evidence>
<dbReference type="AlphaFoldDB" id="A0A5C3EKU4"/>
<dbReference type="EMBL" id="OOIN01000032">
    <property type="protein sequence ID" value="SPO30296.1"/>
    <property type="molecule type" value="Genomic_DNA"/>
</dbReference>
<feature type="region of interest" description="Disordered" evidence="1">
    <location>
        <begin position="99"/>
        <end position="277"/>
    </location>
</feature>
<sequence>MALEKKRGGGPCSRPLARRMLFAMMIVVLGAVVGGSPLPHLPGYEGDDDPKVHYPLPHHHHPPPPPVTDAAANRLTRRFESADTGDGAYLNLARRAETHAGGRDAMKVHYKRPLRDALDAGSPDLRRRRELQPPQTNPLPGSSPGWPGQPPLLRRDAKHADVSARHRKEESEHGGGQIYRRSGPPGGGVQEYMDFPDQRHRAHEKGAPRSGSLTRRDVPAMDRLEENAFLVRPNQNDNNDQPCPRWGCPGGPQNGGGKSAHNHVHRRQEDPNYNAYIPQAFGKLVRREWLGQDPGSSGSSGGAQGPGGPPDGQEPRHGKRSNLFRRDRDHKPDPNDWTPPVPVDPRSQVYHQPPVRRKVVVDTTSGEPALDPPDMINEGGRRQELYKRVPVTVNGHDDLRSNPDVPGYHPRLGHAPAAQQEPLHRRDMIDQEMGREAMHKREHITFGNIGKLLPPDPRYDPRAPRARSEFQSDEILHKRKVPSGPRDEGGEFIDPPASLEARSERYAASKYNRRDVLNESEVLLNKRQNPPPRNPPHGVFSRPPASDSGVDGLGSDIKLPAEPERGEMAKDWQWNLSVQF</sequence>
<feature type="region of interest" description="Disordered" evidence="1">
    <location>
        <begin position="517"/>
        <end position="566"/>
    </location>
</feature>
<keyword evidence="4" id="KW-1185">Reference proteome</keyword>
<name>A0A5C3EKU4_9BASI</name>
<keyword evidence="2" id="KW-0472">Membrane</keyword>
<feature type="compositionally biased region" description="Basic and acidic residues" evidence="1">
    <location>
        <begin position="214"/>
        <end position="226"/>
    </location>
</feature>
<accession>A0A5C3EKU4</accession>
<feature type="region of interest" description="Disordered" evidence="1">
    <location>
        <begin position="42"/>
        <end position="70"/>
    </location>
</feature>
<feature type="transmembrane region" description="Helical" evidence="2">
    <location>
        <begin position="20"/>
        <end position="38"/>
    </location>
</feature>
<feature type="compositionally biased region" description="Gly residues" evidence="1">
    <location>
        <begin position="248"/>
        <end position="258"/>
    </location>
</feature>
<dbReference type="Proteomes" id="UP000324022">
    <property type="component" value="Unassembled WGS sequence"/>
</dbReference>
<feature type="compositionally biased region" description="Basic and acidic residues" evidence="1">
    <location>
        <begin position="99"/>
        <end position="131"/>
    </location>
</feature>
<protein>
    <submittedName>
        <fullName evidence="3">Uncharacterized protein</fullName>
    </submittedName>
</protein>
<feature type="compositionally biased region" description="Basic and acidic residues" evidence="1">
    <location>
        <begin position="196"/>
        <end position="207"/>
    </location>
</feature>
<keyword evidence="2" id="KW-0812">Transmembrane</keyword>
<evidence type="ECO:0000256" key="2">
    <source>
        <dbReference type="SAM" id="Phobius"/>
    </source>
</evidence>